<dbReference type="PANTHER" id="PTHR44259">
    <property type="entry name" value="OS07G0183000 PROTEIN-RELATED"/>
    <property type="match status" value="1"/>
</dbReference>
<organism evidence="2 3">
    <name type="scientific">Linum tenue</name>
    <dbReference type="NCBI Taxonomy" id="586396"/>
    <lineage>
        <taxon>Eukaryota</taxon>
        <taxon>Viridiplantae</taxon>
        <taxon>Streptophyta</taxon>
        <taxon>Embryophyta</taxon>
        <taxon>Tracheophyta</taxon>
        <taxon>Spermatophyta</taxon>
        <taxon>Magnoliopsida</taxon>
        <taxon>eudicotyledons</taxon>
        <taxon>Gunneridae</taxon>
        <taxon>Pentapetalae</taxon>
        <taxon>rosids</taxon>
        <taxon>fabids</taxon>
        <taxon>Malpighiales</taxon>
        <taxon>Linaceae</taxon>
        <taxon>Linum</taxon>
    </lineage>
</organism>
<evidence type="ECO:0000313" key="2">
    <source>
        <dbReference type="EMBL" id="CAI0378075.1"/>
    </source>
</evidence>
<dbReference type="InterPro" id="IPR050942">
    <property type="entry name" value="F-box_BR-signaling"/>
</dbReference>
<evidence type="ECO:0000313" key="3">
    <source>
        <dbReference type="Proteomes" id="UP001154282"/>
    </source>
</evidence>
<gene>
    <name evidence="2" type="ORF">LITE_LOCUS1742</name>
</gene>
<proteinExistence type="predicted"/>
<keyword evidence="3" id="KW-1185">Reference proteome</keyword>
<name>A0AAV0GYC5_9ROSI</name>
<dbReference type="InterPro" id="IPR005174">
    <property type="entry name" value="KIB1-4_b-propeller"/>
</dbReference>
<dbReference type="Pfam" id="PF03478">
    <property type="entry name" value="Beta-prop_KIB1-4"/>
    <property type="match status" value="1"/>
</dbReference>
<feature type="domain" description="KIB1-4 beta-propeller" evidence="1">
    <location>
        <begin position="7"/>
        <end position="83"/>
    </location>
</feature>
<dbReference type="AlphaFoldDB" id="A0AAV0GYC5"/>
<comment type="caution">
    <text evidence="2">The sequence shown here is derived from an EMBL/GenBank/DDBJ whole genome shotgun (WGS) entry which is preliminary data.</text>
</comment>
<dbReference type="EMBL" id="CAMGYJ010000002">
    <property type="protein sequence ID" value="CAI0378075.1"/>
    <property type="molecule type" value="Genomic_DNA"/>
</dbReference>
<accession>A0AAV0GYC5</accession>
<sequence length="129" mass="14732">PKATLVLYETTTFKVFKLNWDAHDWERVDSIGDYALFFGGNQASFVSAEEYSGCRANCIYFTDDYREGQEAYFHGGYDIGVYDIGKGSVKSFTCRGSYDPVLIWPPDRPLITHVFTTILEPFEVLILVF</sequence>
<evidence type="ECO:0000259" key="1">
    <source>
        <dbReference type="Pfam" id="PF03478"/>
    </source>
</evidence>
<reference evidence="2" key="1">
    <citation type="submission" date="2022-08" db="EMBL/GenBank/DDBJ databases">
        <authorList>
            <person name="Gutierrez-Valencia J."/>
        </authorList>
    </citation>
    <scope>NUCLEOTIDE SEQUENCE</scope>
</reference>
<protein>
    <recommendedName>
        <fullName evidence="1">KIB1-4 beta-propeller domain-containing protein</fullName>
    </recommendedName>
</protein>
<dbReference type="Proteomes" id="UP001154282">
    <property type="component" value="Unassembled WGS sequence"/>
</dbReference>
<feature type="non-terminal residue" evidence="2">
    <location>
        <position position="1"/>
    </location>
</feature>